<dbReference type="PANTHER" id="PTHR22683:SF1">
    <property type="entry name" value="TYPE VII SECRETION SYSTEM PROTEIN ESSC"/>
    <property type="match status" value="1"/>
</dbReference>
<feature type="transmembrane region" description="Helical" evidence="6">
    <location>
        <begin position="213"/>
        <end position="232"/>
    </location>
</feature>
<feature type="region of interest" description="Disordered" evidence="5">
    <location>
        <begin position="1367"/>
        <end position="1398"/>
    </location>
</feature>
<feature type="domain" description="FHA" evidence="7">
    <location>
        <begin position="108"/>
        <end position="160"/>
    </location>
</feature>
<evidence type="ECO:0000256" key="1">
    <source>
        <dbReference type="ARBA" id="ARBA00022553"/>
    </source>
</evidence>
<evidence type="ECO:0000259" key="7">
    <source>
        <dbReference type="PROSITE" id="PS50006"/>
    </source>
</evidence>
<evidence type="ECO:0000256" key="3">
    <source>
        <dbReference type="ARBA" id="ARBA00022840"/>
    </source>
</evidence>
<feature type="transmembrane region" description="Helical" evidence="6">
    <location>
        <begin position="381"/>
        <end position="402"/>
    </location>
</feature>
<dbReference type="Pfam" id="PF16697">
    <property type="entry name" value="Yop-YscD_cpl"/>
    <property type="match status" value="1"/>
</dbReference>
<evidence type="ECO:0000259" key="8">
    <source>
        <dbReference type="PROSITE" id="PS50901"/>
    </source>
</evidence>
<feature type="binding site" evidence="4">
    <location>
        <begin position="597"/>
        <end position="604"/>
    </location>
    <ligand>
        <name>ATP</name>
        <dbReference type="ChEBI" id="CHEBI:30616"/>
    </ligand>
</feature>
<name>A0ABN3BMT7_9MICC</name>
<keyword evidence="6" id="KW-1133">Transmembrane helix</keyword>
<evidence type="ECO:0000256" key="4">
    <source>
        <dbReference type="PROSITE-ProRule" id="PRU00289"/>
    </source>
</evidence>
<accession>A0ABN3BMT7</accession>
<keyword evidence="6" id="KW-0472">Membrane</keyword>
<dbReference type="Gene3D" id="2.60.200.20">
    <property type="match status" value="1"/>
</dbReference>
<dbReference type="PANTHER" id="PTHR22683">
    <property type="entry name" value="SPORULATION PROTEIN RELATED"/>
    <property type="match status" value="1"/>
</dbReference>
<organism evidence="9 10">
    <name type="scientific">Sinomonas flava</name>
    <dbReference type="NCBI Taxonomy" id="496857"/>
    <lineage>
        <taxon>Bacteria</taxon>
        <taxon>Bacillati</taxon>
        <taxon>Actinomycetota</taxon>
        <taxon>Actinomycetes</taxon>
        <taxon>Micrococcales</taxon>
        <taxon>Micrococcaceae</taxon>
        <taxon>Sinomonas</taxon>
    </lineage>
</organism>
<evidence type="ECO:0000313" key="10">
    <source>
        <dbReference type="Proteomes" id="UP001500432"/>
    </source>
</evidence>
<comment type="caution">
    <text evidence="9">The sequence shown here is derived from an EMBL/GenBank/DDBJ whole genome shotgun (WGS) entry which is preliminary data.</text>
</comment>
<dbReference type="SMART" id="SM00382">
    <property type="entry name" value="AAA"/>
    <property type="match status" value="2"/>
</dbReference>
<protein>
    <recommendedName>
        <fullName evidence="11">DNA segregation ATPase FtsK/SpoIIIE, S-DNA-T family</fullName>
    </recommendedName>
</protein>
<feature type="transmembrane region" description="Helical" evidence="6">
    <location>
        <begin position="238"/>
        <end position="256"/>
    </location>
</feature>
<sequence length="1398" mass="143161">MELHCTLVVPDAGHLQSGLARRDIVVDTARGTSGSVIQSELTERYGVGPLAIGGSPLEDLVAGTAPLCSGAVLLPQWCGGSVGAPPLALVVRNGPASGTVVPLPRGTFRIGRSPSGPGPCIALADPALSRDHAVLEVTDTGVVLRDAGSANGTWLGGRRVRAAHLAVGEGFRIGASTCALAFSSEAPQIDPAAGGAPGETQTVPQNVPPSRRAALIAMAVLPLLLGIGMALATGTWMFLAFTAVSAVSILFPLAEARSARRDLQRRLRRAADDDADRRRRASPDAGLLARAQGSALPPAGAARSAAAMTGVPARQADGSPRAGAAGSPQSGHLRLGTADVPAAVVVTPPGPAAPMIRDAPVTVPVDSGIAVSGAAREAAGLLRFVLLQLALLPAFAGTRALVAGGPSSLRMTARFLPRVRVLPDSVILDPASLERAAAAAQEVVVVVVPGGGPAWGGPVAPHPQEALVRAAAERGWPLIGPSDAVGPGSGAEIRLRSGRAELVTFGTRTEFIPDLMPARAFETAARRAGLRGSDEGSAGLPERCALDDVVRLDADSIRAAWRRSASARGLAVILGMSASGPLAFDLVADGPHLLIAGTTGSGKSELLRSLIAGAASAHPPDRLTFLFVDFKGGSGLQPLAGLPHCVGLVTDLAAGDVDRTLASLRAELVRRERMLASVGAADLDDFARQGAAALPRLVLVVDEFRVLVDEAPAALAELMRIATVGRSLGMHLVMATQRPQGAVSSDIRANVTSSIALRMQDDVESSNVVGSPVAARIPVGLPGRAYLAVGTGPPVEFQAASLGIGAIRRARPRITVVPAEQWAARPAADGPGALPLSPADAAAPLVRTVAELWRSCGGGPMRRPVAAPLPDRVELPRLVGEAGTTIADRGGDAADPASSAGQGIVRLGIADLPHEQLTRELAWDPARQGHLALCGPPAAGTARTLESVAAQLAGSALERHLYVLDADGTLHFLRDHPRVGAHVDLADLVRAARVIARLCEESTARLHADPHARIPLVLVVSGWGSWISALRQSPHAAAEEALADIIRDGPPAGITLVAAGERELVSSRAFAGMRARVFFPCGAPEEARLAWPRLPAMLPVPGRGAAHGALAEPAPLVLQCYAAPDPALAAAGTASSRAQRRGSRPFRIEPLPAVADAAAIAAAGAESANGGTTPGPGPRLSLAIGLAGDEPRPLRLRLGPGDVLLVLGRPESGRSSLLRALEVMNPKVWFVGFRAGQRSHDWEGLLAELGGRLPSEAHTRRLPVVLADDADTLGPQENQLLAQLVEAGAAVVATAGYGAGLYARCPIALQTRSGGMGILIGPRGPADGDAFGVRIDALRPSPAGRAVAIVEGRPIEVQLGFSAEGDVTARDAGGRSGGSPQALAARRGEGWRQRPGRG</sequence>
<dbReference type="Proteomes" id="UP001500432">
    <property type="component" value="Unassembled WGS sequence"/>
</dbReference>
<dbReference type="InterPro" id="IPR008984">
    <property type="entry name" value="SMAD_FHA_dom_sf"/>
</dbReference>
<evidence type="ECO:0000256" key="5">
    <source>
        <dbReference type="SAM" id="MobiDB-lite"/>
    </source>
</evidence>
<keyword evidence="1" id="KW-0597">Phosphoprotein</keyword>
<dbReference type="CDD" id="cd01127">
    <property type="entry name" value="TrwB_TraG_TraD_VirD4"/>
    <property type="match status" value="1"/>
</dbReference>
<keyword evidence="10" id="KW-1185">Reference proteome</keyword>
<dbReference type="PROSITE" id="PS50006">
    <property type="entry name" value="FHA_DOMAIN"/>
    <property type="match status" value="1"/>
</dbReference>
<keyword evidence="3 4" id="KW-0067">ATP-binding</keyword>
<evidence type="ECO:0008006" key="11">
    <source>
        <dbReference type="Google" id="ProtNLM"/>
    </source>
</evidence>
<dbReference type="SUPFAM" id="SSF49879">
    <property type="entry name" value="SMAD/FHA domain"/>
    <property type="match status" value="1"/>
</dbReference>
<dbReference type="InterPro" id="IPR002543">
    <property type="entry name" value="FtsK_dom"/>
</dbReference>
<evidence type="ECO:0000313" key="9">
    <source>
        <dbReference type="EMBL" id="GAA2198133.1"/>
    </source>
</evidence>
<feature type="compositionally biased region" description="Basic and acidic residues" evidence="5">
    <location>
        <begin position="268"/>
        <end position="277"/>
    </location>
</feature>
<dbReference type="InterPro" id="IPR000253">
    <property type="entry name" value="FHA_dom"/>
</dbReference>
<dbReference type="SUPFAM" id="SSF52540">
    <property type="entry name" value="P-loop containing nucleoside triphosphate hydrolases"/>
    <property type="match status" value="1"/>
</dbReference>
<dbReference type="InterPro" id="IPR003593">
    <property type="entry name" value="AAA+_ATPase"/>
</dbReference>
<evidence type="ECO:0000256" key="6">
    <source>
        <dbReference type="SAM" id="Phobius"/>
    </source>
</evidence>
<dbReference type="InterPro" id="IPR050206">
    <property type="entry name" value="FtsK/SpoIIIE/SftA"/>
</dbReference>
<feature type="compositionally biased region" description="Low complexity" evidence="5">
    <location>
        <begin position="293"/>
        <end position="307"/>
    </location>
</feature>
<dbReference type="InterPro" id="IPR032030">
    <property type="entry name" value="YscD_cytoplasmic_dom"/>
</dbReference>
<gene>
    <name evidence="9" type="ORF">GCM10009849_09690</name>
</gene>
<dbReference type="PROSITE" id="PS50901">
    <property type="entry name" value="FTSK"/>
    <property type="match status" value="1"/>
</dbReference>
<dbReference type="CDD" id="cd00060">
    <property type="entry name" value="FHA"/>
    <property type="match status" value="1"/>
</dbReference>
<proteinExistence type="predicted"/>
<evidence type="ECO:0000256" key="2">
    <source>
        <dbReference type="ARBA" id="ARBA00022741"/>
    </source>
</evidence>
<keyword evidence="6" id="KW-0812">Transmembrane</keyword>
<keyword evidence="2 4" id="KW-0547">Nucleotide-binding</keyword>
<dbReference type="Pfam" id="PF01580">
    <property type="entry name" value="FtsK_SpoIIIE"/>
    <property type="match status" value="1"/>
</dbReference>
<feature type="region of interest" description="Disordered" evidence="5">
    <location>
        <begin position="268"/>
        <end position="332"/>
    </location>
</feature>
<dbReference type="SMART" id="SM00240">
    <property type="entry name" value="FHA"/>
    <property type="match status" value="1"/>
</dbReference>
<reference evidence="9 10" key="1">
    <citation type="journal article" date="2019" name="Int. J. Syst. Evol. Microbiol.">
        <title>The Global Catalogue of Microorganisms (GCM) 10K type strain sequencing project: providing services to taxonomists for standard genome sequencing and annotation.</title>
        <authorList>
            <consortium name="The Broad Institute Genomics Platform"/>
            <consortium name="The Broad Institute Genome Sequencing Center for Infectious Disease"/>
            <person name="Wu L."/>
            <person name="Ma J."/>
        </authorList>
    </citation>
    <scope>NUCLEOTIDE SEQUENCE [LARGE SCALE GENOMIC DNA]</scope>
    <source>
        <strain evidence="9 10">JCM 16034</strain>
    </source>
</reference>
<dbReference type="Gene3D" id="3.40.50.300">
    <property type="entry name" value="P-loop containing nucleotide triphosphate hydrolases"/>
    <property type="match status" value="2"/>
</dbReference>
<dbReference type="EMBL" id="BAAAQW010000003">
    <property type="protein sequence ID" value="GAA2198133.1"/>
    <property type="molecule type" value="Genomic_DNA"/>
</dbReference>
<feature type="domain" description="FtsK" evidence="8">
    <location>
        <begin position="579"/>
        <end position="766"/>
    </location>
</feature>
<dbReference type="InterPro" id="IPR027417">
    <property type="entry name" value="P-loop_NTPase"/>
</dbReference>